<keyword evidence="3" id="KW-0175">Coiled coil</keyword>
<proteinExistence type="predicted"/>
<dbReference type="SUPFAM" id="SSF110296">
    <property type="entry name" value="Oligoxyloglucan reducing end-specific cellobiohydrolase"/>
    <property type="match status" value="1"/>
</dbReference>
<dbReference type="Gene3D" id="2.130.10.10">
    <property type="entry name" value="YVTN repeat-like/Quinoprotein amine dehydrogenase"/>
    <property type="match status" value="1"/>
</dbReference>
<evidence type="ECO:0000256" key="1">
    <source>
        <dbReference type="ARBA" id="ARBA00022531"/>
    </source>
</evidence>
<protein>
    <submittedName>
        <fullName evidence="6">YCF48-related protein</fullName>
    </submittedName>
</protein>
<gene>
    <name evidence="6" type="ORF">RGQ13_09675</name>
</gene>
<keyword evidence="7" id="KW-1185">Reference proteome</keyword>
<evidence type="ECO:0000256" key="3">
    <source>
        <dbReference type="SAM" id="Coils"/>
    </source>
</evidence>
<dbReference type="PANTHER" id="PTHR47199:SF2">
    <property type="entry name" value="PHOTOSYSTEM II STABILITY_ASSEMBLY FACTOR HCF136, CHLOROPLASTIC"/>
    <property type="match status" value="1"/>
</dbReference>
<name>A0ABY9TZF4_9GAMM</name>
<evidence type="ECO:0000313" key="7">
    <source>
        <dbReference type="Proteomes" id="UP001258994"/>
    </source>
</evidence>
<dbReference type="InterPro" id="IPR028203">
    <property type="entry name" value="PSII_CF48-like_dom"/>
</dbReference>
<evidence type="ECO:0000256" key="2">
    <source>
        <dbReference type="ARBA" id="ARBA00023276"/>
    </source>
</evidence>
<feature type="domain" description="Photosynthesis system II assembly factor Ycf48/Hcf136-like" evidence="5">
    <location>
        <begin position="183"/>
        <end position="263"/>
    </location>
</feature>
<dbReference type="RefSeq" id="WP_348393349.1">
    <property type="nucleotide sequence ID" value="NZ_CP134145.1"/>
</dbReference>
<feature type="chain" id="PRO_5046527332" evidence="4">
    <location>
        <begin position="26"/>
        <end position="376"/>
    </location>
</feature>
<dbReference type="PANTHER" id="PTHR47199">
    <property type="entry name" value="PHOTOSYSTEM II STABILITY/ASSEMBLY FACTOR HCF136, CHLOROPLASTIC"/>
    <property type="match status" value="1"/>
</dbReference>
<sequence length="376" mass="40995">MYNTKIISTLMGMMLIPALASSALATEKPTNHQVDYHAAIQTPLASKSLLLAILKNQNSVIAAGEHGLVIDSSLAKHEWSQQSFPVNQTITAISKFSDEKLIAVGHEGLILAKTTDNDWQVVFNGYQLIAAKKLNIESNIVHLQKQIQEESNEDAIDELTMQLEELEFALEDLDAEIDSGPTSPLLDVVTFGDKKAFAVGAYNALLLTEDGASSWTLVNDRVVNPENFHFNSIKKSKDSIFIFGEAGGIYRSLDNGVSFEKLMVPYEGTFFGGEVFNNFIVAYGLKGNMVFSVDNGDSWQHLQIDNQSTLLGSTLDVDGSVWLVGHAGSIVKVSAEDASYKSVKHPSGDIFSDVIINKNILTLVGQNGVVVWQAEL</sequence>
<reference evidence="7" key="1">
    <citation type="submission" date="2023-09" db="EMBL/GenBank/DDBJ databases">
        <authorList>
            <person name="Li S."/>
            <person name="Li X."/>
            <person name="Zhang C."/>
            <person name="Zhao Z."/>
        </authorList>
    </citation>
    <scope>NUCLEOTIDE SEQUENCE [LARGE SCALE GENOMIC DNA]</scope>
    <source>
        <strain evidence="7">SQ149</strain>
    </source>
</reference>
<dbReference type="EMBL" id="CP134145">
    <property type="protein sequence ID" value="WNC74242.1"/>
    <property type="molecule type" value="Genomic_DNA"/>
</dbReference>
<keyword evidence="1" id="KW-0602">Photosynthesis</keyword>
<feature type="coiled-coil region" evidence="3">
    <location>
        <begin position="133"/>
        <end position="176"/>
    </location>
</feature>
<keyword evidence="4" id="KW-0732">Signal</keyword>
<evidence type="ECO:0000313" key="6">
    <source>
        <dbReference type="EMBL" id="WNC74242.1"/>
    </source>
</evidence>
<evidence type="ECO:0000259" key="5">
    <source>
        <dbReference type="Pfam" id="PF14870"/>
    </source>
</evidence>
<organism evidence="6 7">
    <name type="scientific">Thalassotalea psychrophila</name>
    <dbReference type="NCBI Taxonomy" id="3065647"/>
    <lineage>
        <taxon>Bacteria</taxon>
        <taxon>Pseudomonadati</taxon>
        <taxon>Pseudomonadota</taxon>
        <taxon>Gammaproteobacteria</taxon>
        <taxon>Alteromonadales</taxon>
        <taxon>Colwelliaceae</taxon>
        <taxon>Thalassotalea</taxon>
    </lineage>
</organism>
<dbReference type="Pfam" id="PF14870">
    <property type="entry name" value="PSII_BNR"/>
    <property type="match status" value="1"/>
</dbReference>
<feature type="signal peptide" evidence="4">
    <location>
        <begin position="1"/>
        <end position="25"/>
    </location>
</feature>
<dbReference type="Proteomes" id="UP001258994">
    <property type="component" value="Chromosome"/>
</dbReference>
<evidence type="ECO:0000256" key="4">
    <source>
        <dbReference type="SAM" id="SignalP"/>
    </source>
</evidence>
<keyword evidence="2" id="KW-0604">Photosystem II</keyword>
<dbReference type="InterPro" id="IPR015943">
    <property type="entry name" value="WD40/YVTN_repeat-like_dom_sf"/>
</dbReference>
<accession>A0ABY9TZF4</accession>